<organism evidence="10 11">
    <name type="scientific">Streptomyces orinoci</name>
    <name type="common">Streptoverticillium orinoci</name>
    <dbReference type="NCBI Taxonomy" id="67339"/>
    <lineage>
        <taxon>Bacteria</taxon>
        <taxon>Bacillati</taxon>
        <taxon>Actinomycetota</taxon>
        <taxon>Actinomycetes</taxon>
        <taxon>Kitasatosporales</taxon>
        <taxon>Streptomycetaceae</taxon>
        <taxon>Streptomyces</taxon>
    </lineage>
</organism>
<feature type="domain" description="ABC3 transporter permease C-terminal" evidence="8">
    <location>
        <begin position="261"/>
        <end position="379"/>
    </location>
</feature>
<gene>
    <name evidence="10" type="ORF">AB0L16_31565</name>
</gene>
<feature type="transmembrane region" description="Helical" evidence="7">
    <location>
        <begin position="401"/>
        <end position="421"/>
    </location>
</feature>
<dbReference type="Proteomes" id="UP001552594">
    <property type="component" value="Unassembled WGS sequence"/>
</dbReference>
<name>A0ABV3K6X1_STRON</name>
<feature type="transmembrane region" description="Helical" evidence="7">
    <location>
        <begin position="806"/>
        <end position="830"/>
    </location>
</feature>
<evidence type="ECO:0000259" key="8">
    <source>
        <dbReference type="Pfam" id="PF02687"/>
    </source>
</evidence>
<accession>A0ABV3K6X1</accession>
<feature type="transmembrane region" description="Helical" evidence="7">
    <location>
        <begin position="311"/>
        <end position="332"/>
    </location>
</feature>
<keyword evidence="5 7" id="KW-0472">Membrane</keyword>
<feature type="transmembrane region" description="Helical" evidence="7">
    <location>
        <begin position="352"/>
        <end position="372"/>
    </location>
</feature>
<dbReference type="PANTHER" id="PTHR30572">
    <property type="entry name" value="MEMBRANE COMPONENT OF TRANSPORTER-RELATED"/>
    <property type="match status" value="1"/>
</dbReference>
<feature type="transmembrane region" description="Helical" evidence="7">
    <location>
        <begin position="255"/>
        <end position="282"/>
    </location>
</feature>
<dbReference type="RefSeq" id="WP_241561301.1">
    <property type="nucleotide sequence ID" value="NZ_JBFAUK010000042.1"/>
</dbReference>
<comment type="similarity">
    <text evidence="6">Belongs to the ABC-4 integral membrane protein family.</text>
</comment>
<keyword evidence="3 7" id="KW-0812">Transmembrane</keyword>
<dbReference type="EMBL" id="JBFAUK010000042">
    <property type="protein sequence ID" value="MEV5510906.1"/>
    <property type="molecule type" value="Genomic_DNA"/>
</dbReference>
<keyword evidence="2" id="KW-1003">Cell membrane</keyword>
<feature type="transmembrane region" description="Helical" evidence="7">
    <location>
        <begin position="433"/>
        <end position="459"/>
    </location>
</feature>
<evidence type="ECO:0000256" key="1">
    <source>
        <dbReference type="ARBA" id="ARBA00004651"/>
    </source>
</evidence>
<dbReference type="PROSITE" id="PS51257">
    <property type="entry name" value="PROKAR_LIPOPROTEIN"/>
    <property type="match status" value="1"/>
</dbReference>
<evidence type="ECO:0000313" key="11">
    <source>
        <dbReference type="Proteomes" id="UP001552594"/>
    </source>
</evidence>
<evidence type="ECO:0000313" key="10">
    <source>
        <dbReference type="EMBL" id="MEV5510906.1"/>
    </source>
</evidence>
<comment type="caution">
    <text evidence="10">The sequence shown here is derived from an EMBL/GenBank/DDBJ whole genome shotgun (WGS) entry which is preliminary data.</text>
</comment>
<evidence type="ECO:0000256" key="3">
    <source>
        <dbReference type="ARBA" id="ARBA00022692"/>
    </source>
</evidence>
<evidence type="ECO:0000259" key="9">
    <source>
        <dbReference type="Pfam" id="PF12704"/>
    </source>
</evidence>
<evidence type="ECO:0000256" key="7">
    <source>
        <dbReference type="SAM" id="Phobius"/>
    </source>
</evidence>
<reference evidence="10 11" key="1">
    <citation type="submission" date="2024-06" db="EMBL/GenBank/DDBJ databases">
        <title>The Natural Products Discovery Center: Release of the First 8490 Sequenced Strains for Exploring Actinobacteria Biosynthetic Diversity.</title>
        <authorList>
            <person name="Kalkreuter E."/>
            <person name="Kautsar S.A."/>
            <person name="Yang D."/>
            <person name="Bader C.D."/>
            <person name="Teijaro C.N."/>
            <person name="Fluegel L."/>
            <person name="Davis C.M."/>
            <person name="Simpson J.R."/>
            <person name="Lauterbach L."/>
            <person name="Steele A.D."/>
            <person name="Gui C."/>
            <person name="Meng S."/>
            <person name="Li G."/>
            <person name="Viehrig K."/>
            <person name="Ye F."/>
            <person name="Su P."/>
            <person name="Kiefer A.F."/>
            <person name="Nichols A."/>
            <person name="Cepeda A.J."/>
            <person name="Yan W."/>
            <person name="Fan B."/>
            <person name="Jiang Y."/>
            <person name="Adhikari A."/>
            <person name="Zheng C.-J."/>
            <person name="Schuster L."/>
            <person name="Cowan T.M."/>
            <person name="Smanski M.J."/>
            <person name="Chevrette M.G."/>
            <person name="De Carvalho L.P.S."/>
            <person name="Shen B."/>
        </authorList>
    </citation>
    <scope>NUCLEOTIDE SEQUENCE [LARGE SCALE GENOMIC DNA]</scope>
    <source>
        <strain evidence="10 11">NPDC052347</strain>
    </source>
</reference>
<feature type="transmembrane region" description="Helical" evidence="7">
    <location>
        <begin position="769"/>
        <end position="794"/>
    </location>
</feature>
<feature type="transmembrane region" description="Helical" evidence="7">
    <location>
        <begin position="715"/>
        <end position="741"/>
    </location>
</feature>
<dbReference type="InterPro" id="IPR050250">
    <property type="entry name" value="Macrolide_Exporter_MacB"/>
</dbReference>
<sequence>MIGKLARRSLRHRIGAFTATFLALVIGAVIVMACGGLMETGIRSTVPPQRLTGADLVVAGDQTYRIHQPGKKHSKEVYLSERAQLPAELTDRIRAVPGVRTAIAERTLDVSMPGIHTNAQAHGWSSAALTPYTLTAGHAPARPGEVVLDQALARRAKAAVGDRLRIAAHGGSAGYTVSGIARGRAPRPTLFFGDAEAVRLSPRPDTVSDIAVRLAPGAHRKDVAAALKGERVSLLTGGRRGLAEQPDALQGGEDLIALAGVFGGLAIAVAMFVVAGTVGLAAQQRRRELALLRAIGAAPGQLRRMLLGESLAVMVAAAAVAWPLGPVVGRWLFERMTEHGMVADAMVYRHGWIPALPAYGALLLTTVAGTLLGTGRAVNARPVEALGEVAVPQRWLTPLRLVLGLLFLAGTVALGLVTALVLRGPVAASTAGPTVMCCAIGLALLGPWFVKLVTMLLYWPVRLFTGAAGRLAAVNCRVSAVKTAAVATPLMLASAIATGMLYLQTGVQSATDRAAEENLRADAVLTSAAGGLDPALVDDVRRLPGVGAAGASVSSRVYTERPHDGEETKRGLAIEGVDGTAAERTLAIRPVAGSLRDLRGATLALPERMAHRMGRGLGDTVRLRLGDGAVTDVRIVALFPAREGYESALTSVELLAPHTTEGLPGRILIRAADGFPRDRLMTELGELAARHPGVRAGDRDAVLDRQARDSRTQAWVNYLIVGMLVAYTALSVVNSTAVAVGNRRRDFALQRLTGATRGQVLRMMTVEGLLVAVVGLTLGTVAAATTLLPFGVAVGAGCRPSGPGSIYGVVVGAAVALTLTATLVPTWLALRGRPVHAAAAA</sequence>
<comment type="subcellular location">
    <subcellularLocation>
        <location evidence="1">Cell membrane</location>
        <topology evidence="1">Multi-pass membrane protein</topology>
    </subcellularLocation>
</comment>
<dbReference type="Pfam" id="PF12704">
    <property type="entry name" value="MacB_PCD"/>
    <property type="match status" value="2"/>
</dbReference>
<keyword evidence="4 7" id="KW-1133">Transmembrane helix</keyword>
<evidence type="ECO:0000256" key="4">
    <source>
        <dbReference type="ARBA" id="ARBA00022989"/>
    </source>
</evidence>
<dbReference type="PANTHER" id="PTHR30572:SF4">
    <property type="entry name" value="ABC TRANSPORTER PERMEASE YTRF"/>
    <property type="match status" value="1"/>
</dbReference>
<feature type="transmembrane region" description="Helical" evidence="7">
    <location>
        <begin position="480"/>
        <end position="503"/>
    </location>
</feature>
<feature type="domain" description="MacB-like periplasmic core" evidence="9">
    <location>
        <begin position="19"/>
        <end position="228"/>
    </location>
</feature>
<dbReference type="Pfam" id="PF02687">
    <property type="entry name" value="FtsX"/>
    <property type="match status" value="2"/>
</dbReference>
<keyword evidence="11" id="KW-1185">Reference proteome</keyword>
<feature type="domain" description="ABC3 transporter permease C-terminal" evidence="8">
    <location>
        <begin position="719"/>
        <end position="831"/>
    </location>
</feature>
<evidence type="ECO:0000256" key="2">
    <source>
        <dbReference type="ARBA" id="ARBA00022475"/>
    </source>
</evidence>
<evidence type="ECO:0000256" key="5">
    <source>
        <dbReference type="ARBA" id="ARBA00023136"/>
    </source>
</evidence>
<dbReference type="InterPro" id="IPR003838">
    <property type="entry name" value="ABC3_permease_C"/>
</dbReference>
<evidence type="ECO:0000256" key="6">
    <source>
        <dbReference type="ARBA" id="ARBA00038076"/>
    </source>
</evidence>
<proteinExistence type="inferred from homology"/>
<dbReference type="InterPro" id="IPR025857">
    <property type="entry name" value="MacB_PCD"/>
</dbReference>
<feature type="domain" description="MacB-like periplasmic core" evidence="9">
    <location>
        <begin position="491"/>
        <end position="684"/>
    </location>
</feature>
<protein>
    <submittedName>
        <fullName evidence="10">FtsX-like permease family protein</fullName>
    </submittedName>
</protein>